<dbReference type="PROSITE" id="PS00061">
    <property type="entry name" value="ADH_SHORT"/>
    <property type="match status" value="1"/>
</dbReference>
<comment type="similarity">
    <text evidence="1">Belongs to the short-chain dehydrogenases/reductases (SDR) family.</text>
</comment>
<accession>B4RI47</accession>
<dbReference type="PANTHER" id="PTHR24321">
    <property type="entry name" value="DEHYDROGENASES, SHORT CHAIN"/>
    <property type="match status" value="1"/>
</dbReference>
<dbReference type="InterPro" id="IPR057326">
    <property type="entry name" value="KR_dom"/>
</dbReference>
<dbReference type="InterPro" id="IPR036291">
    <property type="entry name" value="NAD(P)-bd_dom_sf"/>
</dbReference>
<dbReference type="OrthoDB" id="9803333at2"/>
<keyword evidence="8" id="KW-1185">Reference proteome</keyword>
<evidence type="ECO:0000313" key="8">
    <source>
        <dbReference type="Proteomes" id="UP000001868"/>
    </source>
</evidence>
<sequence length="249" mass="25679">MAKPGRLADKVAIVTGAAGGIGRAICLRLAKKGAAVLVTGPHLERAEAVAAELLRERGSRAAATICDVRDPALVAAAVRQAEETWGGLDLVVNNAGVMTFKPLEEISDEEWRAVLDIDLLGAVRVTREAFRAMRPGGAIVNVASVHAFETTPLVALYAAAKAALLSLTRSAAIEGKPKGLRANAVVPGAVDTAMLRDNPNLKSGAERLDPEDVGCPEDVASAVAFLCSDDAAFVTGAALAVDGGRLARL</sequence>
<evidence type="ECO:0000256" key="5">
    <source>
        <dbReference type="ARBA" id="ARBA00069939"/>
    </source>
</evidence>
<dbReference type="InterPro" id="IPR020904">
    <property type="entry name" value="Sc_DH/Rdtase_CS"/>
</dbReference>
<keyword evidence="7" id="KW-0614">Plasmid</keyword>
<geneLocation type="plasmid" evidence="8">
    <name>pHLK1</name>
</geneLocation>
<dbReference type="EMBL" id="CP000748">
    <property type="protein sequence ID" value="ACG80022.1"/>
    <property type="molecule type" value="Genomic_DNA"/>
</dbReference>
<keyword evidence="2" id="KW-0560">Oxidoreductase</keyword>
<dbReference type="eggNOG" id="COG1028">
    <property type="taxonomic scope" value="Bacteria"/>
</dbReference>
<proteinExistence type="inferred from homology"/>
<protein>
    <recommendedName>
        <fullName evidence="5">D-xylose 1-dehydrogenase</fullName>
        <ecNumber evidence="4">1.1.1.175</ecNumber>
    </recommendedName>
</protein>
<dbReference type="PANTHER" id="PTHR24321:SF8">
    <property type="entry name" value="ESTRADIOL 17-BETA-DEHYDROGENASE 8-RELATED"/>
    <property type="match status" value="1"/>
</dbReference>
<evidence type="ECO:0000256" key="4">
    <source>
        <dbReference type="ARBA" id="ARBA00066641"/>
    </source>
</evidence>
<organism evidence="7 8">
    <name type="scientific">Phenylobacterium zucineum (strain HLK1)</name>
    <dbReference type="NCBI Taxonomy" id="450851"/>
    <lineage>
        <taxon>Bacteria</taxon>
        <taxon>Pseudomonadati</taxon>
        <taxon>Pseudomonadota</taxon>
        <taxon>Alphaproteobacteria</taxon>
        <taxon>Caulobacterales</taxon>
        <taxon>Caulobacteraceae</taxon>
        <taxon>Phenylobacterium</taxon>
    </lineage>
</organism>
<dbReference type="SUPFAM" id="SSF51735">
    <property type="entry name" value="NAD(P)-binding Rossmann-fold domains"/>
    <property type="match status" value="1"/>
</dbReference>
<evidence type="ECO:0000313" key="7">
    <source>
        <dbReference type="EMBL" id="ACG80022.1"/>
    </source>
</evidence>
<dbReference type="HOGENOM" id="CLU_010194_1_3_5"/>
<dbReference type="Pfam" id="PF13561">
    <property type="entry name" value="adh_short_C2"/>
    <property type="match status" value="1"/>
</dbReference>
<evidence type="ECO:0000256" key="2">
    <source>
        <dbReference type="ARBA" id="ARBA00023002"/>
    </source>
</evidence>
<dbReference type="AlphaFoldDB" id="B4RI47"/>
<feature type="domain" description="Ketoreductase" evidence="6">
    <location>
        <begin position="10"/>
        <end position="188"/>
    </location>
</feature>
<dbReference type="PRINTS" id="PR00081">
    <property type="entry name" value="GDHRDH"/>
</dbReference>
<dbReference type="FunFam" id="3.40.50.720:FF:000084">
    <property type="entry name" value="Short-chain dehydrogenase reductase"/>
    <property type="match status" value="1"/>
</dbReference>
<dbReference type="KEGG" id="pzu:PHZ_p0079"/>
<dbReference type="GO" id="GO:0047838">
    <property type="term" value="F:D-xylose 1-dehydrogenase (NAD+) activity"/>
    <property type="evidence" value="ECO:0007669"/>
    <property type="project" value="UniProtKB-EC"/>
</dbReference>
<dbReference type="RefSeq" id="WP_012520322.1">
    <property type="nucleotide sequence ID" value="NC_011143.1"/>
</dbReference>
<dbReference type="Proteomes" id="UP000001868">
    <property type="component" value="Plasmid pHLK1"/>
</dbReference>
<dbReference type="SMART" id="SM00822">
    <property type="entry name" value="PKS_KR"/>
    <property type="match status" value="1"/>
</dbReference>
<evidence type="ECO:0000256" key="3">
    <source>
        <dbReference type="ARBA" id="ARBA00023027"/>
    </source>
</evidence>
<reference evidence="7 8" key="1">
    <citation type="journal article" date="2008" name="BMC Genomics">
        <title>Complete genome of Phenylobacterium zucineum - a novel facultative intracellular bacterium isolated from human erythroleukemia cell line K562.</title>
        <authorList>
            <person name="Luo Y."/>
            <person name="Xu X."/>
            <person name="Ding Z."/>
            <person name="Liu Z."/>
            <person name="Zhang B."/>
            <person name="Yan Z."/>
            <person name="Sun J."/>
            <person name="Hu S."/>
            <person name="Hu X."/>
        </authorList>
    </citation>
    <scope>NUCLEOTIDE SEQUENCE [LARGE SCALE GENOMIC DNA]</scope>
    <source>
        <strain evidence="8">HLK1</strain>
        <plasmid evidence="8">HLK1</plasmid>
        <plasmid evidence="8">Plasmid pHLK1</plasmid>
    </source>
</reference>
<evidence type="ECO:0000259" key="6">
    <source>
        <dbReference type="SMART" id="SM00822"/>
    </source>
</evidence>
<name>B4RI47_PHEZH</name>
<evidence type="ECO:0000256" key="1">
    <source>
        <dbReference type="ARBA" id="ARBA00006484"/>
    </source>
</evidence>
<dbReference type="PRINTS" id="PR00080">
    <property type="entry name" value="SDRFAMILY"/>
</dbReference>
<gene>
    <name evidence="7" type="ordered locus">PHZ_p0079</name>
</gene>
<dbReference type="InterPro" id="IPR002347">
    <property type="entry name" value="SDR_fam"/>
</dbReference>
<keyword evidence="3" id="KW-0520">NAD</keyword>
<dbReference type="CDD" id="cd05233">
    <property type="entry name" value="SDR_c"/>
    <property type="match status" value="1"/>
</dbReference>
<dbReference type="EC" id="1.1.1.175" evidence="4"/>
<dbReference type="Gene3D" id="3.40.50.720">
    <property type="entry name" value="NAD(P)-binding Rossmann-like Domain"/>
    <property type="match status" value="1"/>
</dbReference>